<keyword evidence="6 7" id="KW-0472">Membrane</keyword>
<keyword evidence="5 7" id="KW-1133">Transmembrane helix</keyword>
<dbReference type="PROSITE" id="PS50893">
    <property type="entry name" value="ABC_TRANSPORTER_2"/>
    <property type="match status" value="1"/>
</dbReference>
<feature type="domain" description="ABC transporter" evidence="8">
    <location>
        <begin position="249"/>
        <end position="486"/>
    </location>
</feature>
<feature type="transmembrane region" description="Helical" evidence="7">
    <location>
        <begin position="61"/>
        <end position="83"/>
    </location>
</feature>
<accession>A0ABQ1KTR1</accession>
<dbReference type="SMART" id="SM00382">
    <property type="entry name" value="AAA"/>
    <property type="match status" value="1"/>
</dbReference>
<comment type="subcellular location">
    <subcellularLocation>
        <location evidence="1">Cell membrane</location>
        <topology evidence="1">Multi-pass membrane protein</topology>
    </subcellularLocation>
</comment>
<sequence length="487" mass="54333">MSSRLYRYYMQQTWLFHANGTSVHLISKIGSESNRLTNQVITPFLQLNARVVMALVMTTAIFIYNPFVAIAGLLIFTTAYFVLYRTVRRRLQNNGSVITEVNRDRLKLMQEGFGGIKDTMLLGRQSNFNLRFAETSSRYGRALGANMVLAQVPRYAMELLAFSSIIVLVMYLLSVHEGDLATVLPVLAVYALAGFKLLPAFQQIYVALASLRGNMIVFDNLKADLESSKFSETNTEIITNKDVDFQSEITMDNIWFRYPNKKDSVLKGLNVSFPKNKVIGLVGASGSGKSTAIDIILGLIEPDIGCLCVDGEQIDSENKRGWQNKIGYVPQSIFLADSSIRENIAFGLSPEKIDEDKVRNAVRIAHLEDLIKELPEGLDSRVGERGLQLSGGQRQRIGIARALYDGVEVLVMDEATSALDGITEKSLMDAIHDLSGKKTIIMIAHRLATVKKCDNIYLMGEGRVIDSGTYDELVCRNDMFRRMADHI</sequence>
<keyword evidence="3" id="KW-0547">Nucleotide-binding</keyword>
<feature type="domain" description="ABC transmembrane type-1" evidence="9">
    <location>
        <begin position="1"/>
        <end position="188"/>
    </location>
</feature>
<evidence type="ECO:0000313" key="10">
    <source>
        <dbReference type="EMBL" id="GGC06887.1"/>
    </source>
</evidence>
<dbReference type="SUPFAM" id="SSF52540">
    <property type="entry name" value="P-loop containing nucleoside triphosphate hydrolases"/>
    <property type="match status" value="1"/>
</dbReference>
<dbReference type="InterPro" id="IPR011527">
    <property type="entry name" value="ABC1_TM_dom"/>
</dbReference>
<comment type="caution">
    <text evidence="10">The sequence shown here is derived from an EMBL/GenBank/DDBJ whole genome shotgun (WGS) entry which is preliminary data.</text>
</comment>
<keyword evidence="4 10" id="KW-0067">ATP-binding</keyword>
<reference evidence="11" key="1">
    <citation type="journal article" date="2019" name="Int. J. Syst. Evol. Microbiol.">
        <title>The Global Catalogue of Microorganisms (GCM) 10K type strain sequencing project: providing services to taxonomists for standard genome sequencing and annotation.</title>
        <authorList>
            <consortium name="The Broad Institute Genomics Platform"/>
            <consortium name="The Broad Institute Genome Sequencing Center for Infectious Disease"/>
            <person name="Wu L."/>
            <person name="Ma J."/>
        </authorList>
    </citation>
    <scope>NUCLEOTIDE SEQUENCE [LARGE SCALE GENOMIC DNA]</scope>
    <source>
        <strain evidence="11">CGMCC 1.15341</strain>
    </source>
</reference>
<evidence type="ECO:0000256" key="2">
    <source>
        <dbReference type="ARBA" id="ARBA00022692"/>
    </source>
</evidence>
<dbReference type="EMBL" id="BMIJ01000008">
    <property type="protein sequence ID" value="GGC06887.1"/>
    <property type="molecule type" value="Genomic_DNA"/>
</dbReference>
<dbReference type="InterPro" id="IPR003439">
    <property type="entry name" value="ABC_transporter-like_ATP-bd"/>
</dbReference>
<evidence type="ECO:0000259" key="9">
    <source>
        <dbReference type="PROSITE" id="PS50929"/>
    </source>
</evidence>
<keyword evidence="2 7" id="KW-0812">Transmembrane</keyword>
<feature type="transmembrane region" description="Helical" evidence="7">
    <location>
        <begin position="180"/>
        <end position="198"/>
    </location>
</feature>
<dbReference type="Pfam" id="PF00005">
    <property type="entry name" value="ABC_tran"/>
    <property type="match status" value="1"/>
</dbReference>
<dbReference type="InterPro" id="IPR039421">
    <property type="entry name" value="Type_1_exporter"/>
</dbReference>
<keyword evidence="11" id="KW-1185">Reference proteome</keyword>
<name>A0ABQ1KTR1_9GAMM</name>
<gene>
    <name evidence="10" type="ORF">GCM10011352_36430</name>
</gene>
<evidence type="ECO:0000256" key="6">
    <source>
        <dbReference type="ARBA" id="ARBA00023136"/>
    </source>
</evidence>
<dbReference type="InterPro" id="IPR036640">
    <property type="entry name" value="ABC1_TM_sf"/>
</dbReference>
<dbReference type="InterPro" id="IPR027417">
    <property type="entry name" value="P-loop_NTPase"/>
</dbReference>
<evidence type="ECO:0000259" key="8">
    <source>
        <dbReference type="PROSITE" id="PS50893"/>
    </source>
</evidence>
<evidence type="ECO:0000256" key="1">
    <source>
        <dbReference type="ARBA" id="ARBA00004651"/>
    </source>
</evidence>
<evidence type="ECO:0000256" key="5">
    <source>
        <dbReference type="ARBA" id="ARBA00022989"/>
    </source>
</evidence>
<feature type="transmembrane region" description="Helical" evidence="7">
    <location>
        <begin position="155"/>
        <end position="174"/>
    </location>
</feature>
<dbReference type="PANTHER" id="PTHR24221:SF654">
    <property type="entry name" value="ATP-BINDING CASSETTE SUB-FAMILY B MEMBER 6"/>
    <property type="match status" value="1"/>
</dbReference>
<protein>
    <submittedName>
        <fullName evidence="10">ABC transporter ATP-binding protein</fullName>
    </submittedName>
</protein>
<organism evidence="10 11">
    <name type="scientific">Marinobacterium zhoushanense</name>
    <dbReference type="NCBI Taxonomy" id="1679163"/>
    <lineage>
        <taxon>Bacteria</taxon>
        <taxon>Pseudomonadati</taxon>
        <taxon>Pseudomonadota</taxon>
        <taxon>Gammaproteobacteria</taxon>
        <taxon>Oceanospirillales</taxon>
        <taxon>Oceanospirillaceae</taxon>
        <taxon>Marinobacterium</taxon>
    </lineage>
</organism>
<dbReference type="InterPro" id="IPR003593">
    <property type="entry name" value="AAA+_ATPase"/>
</dbReference>
<dbReference type="Gene3D" id="1.20.1560.10">
    <property type="entry name" value="ABC transporter type 1, transmembrane domain"/>
    <property type="match status" value="1"/>
</dbReference>
<dbReference type="PANTHER" id="PTHR24221">
    <property type="entry name" value="ATP-BINDING CASSETTE SUB-FAMILY B"/>
    <property type="match status" value="1"/>
</dbReference>
<evidence type="ECO:0000256" key="7">
    <source>
        <dbReference type="SAM" id="Phobius"/>
    </source>
</evidence>
<dbReference type="InterPro" id="IPR017871">
    <property type="entry name" value="ABC_transporter-like_CS"/>
</dbReference>
<evidence type="ECO:0000313" key="11">
    <source>
        <dbReference type="Proteomes" id="UP000629025"/>
    </source>
</evidence>
<dbReference type="GO" id="GO:0005524">
    <property type="term" value="F:ATP binding"/>
    <property type="evidence" value="ECO:0007669"/>
    <property type="project" value="UniProtKB-KW"/>
</dbReference>
<dbReference type="Proteomes" id="UP000629025">
    <property type="component" value="Unassembled WGS sequence"/>
</dbReference>
<dbReference type="SUPFAM" id="SSF90123">
    <property type="entry name" value="ABC transporter transmembrane region"/>
    <property type="match status" value="1"/>
</dbReference>
<dbReference type="Gene3D" id="3.40.50.300">
    <property type="entry name" value="P-loop containing nucleotide triphosphate hydrolases"/>
    <property type="match status" value="1"/>
</dbReference>
<evidence type="ECO:0000256" key="4">
    <source>
        <dbReference type="ARBA" id="ARBA00022840"/>
    </source>
</evidence>
<evidence type="ECO:0000256" key="3">
    <source>
        <dbReference type="ARBA" id="ARBA00022741"/>
    </source>
</evidence>
<dbReference type="PROSITE" id="PS00211">
    <property type="entry name" value="ABC_TRANSPORTER_1"/>
    <property type="match status" value="1"/>
</dbReference>
<dbReference type="PROSITE" id="PS50929">
    <property type="entry name" value="ABC_TM1F"/>
    <property type="match status" value="1"/>
</dbReference>
<proteinExistence type="predicted"/>